<dbReference type="STRING" id="257708.RGI145_21985"/>
<dbReference type="PANTHER" id="PTHR12110:SF41">
    <property type="entry name" value="INOSOSE DEHYDRATASE"/>
    <property type="match status" value="1"/>
</dbReference>
<dbReference type="InterPro" id="IPR050312">
    <property type="entry name" value="IolE/XylAMocC-like"/>
</dbReference>
<evidence type="ECO:0000313" key="2">
    <source>
        <dbReference type="EMBL" id="APT59964.1"/>
    </source>
</evidence>
<accession>A0A1L7AMM1</accession>
<dbReference type="Proteomes" id="UP000185494">
    <property type="component" value="Chromosome 2"/>
</dbReference>
<dbReference type="InterPro" id="IPR036237">
    <property type="entry name" value="Xyl_isomerase-like_sf"/>
</dbReference>
<organism evidence="2 3">
    <name type="scientific">Roseomonas gilardii</name>
    <dbReference type="NCBI Taxonomy" id="257708"/>
    <lineage>
        <taxon>Bacteria</taxon>
        <taxon>Pseudomonadati</taxon>
        <taxon>Pseudomonadota</taxon>
        <taxon>Alphaproteobacteria</taxon>
        <taxon>Acetobacterales</taxon>
        <taxon>Roseomonadaceae</taxon>
        <taxon>Roseomonas</taxon>
    </lineage>
</organism>
<dbReference type="NCBIfam" id="TIGR04379">
    <property type="entry name" value="myo_inos_iolE"/>
    <property type="match status" value="1"/>
</dbReference>
<dbReference type="SUPFAM" id="SSF51658">
    <property type="entry name" value="Xylose isomerase-like"/>
    <property type="match status" value="1"/>
</dbReference>
<reference evidence="2 3" key="1">
    <citation type="submission" date="2016-05" db="EMBL/GenBank/DDBJ databases">
        <title>Complete Genome and Methylome Analysis of Psychrotrophic Bacterial Isolates from Antarctic Lake Untersee.</title>
        <authorList>
            <person name="Fomenkov A."/>
            <person name="Akimov V.N."/>
            <person name="Vasilyeva L.V."/>
            <person name="Andersen D."/>
            <person name="Vincze T."/>
            <person name="Roberts R.J."/>
        </authorList>
    </citation>
    <scope>NUCLEOTIDE SEQUENCE [LARGE SCALE GENOMIC DNA]</scope>
    <source>
        <strain evidence="2 3">U14-5</strain>
    </source>
</reference>
<dbReference type="RefSeq" id="WP_075800675.1">
    <property type="nucleotide sequence ID" value="NZ_CP015584.1"/>
</dbReference>
<sequence>MIRIGANPICWSNDDKPEIGGHITLEQCLAQAREIGLEGMELGNKFPAEPGALAEVLGRYGLALVGGWYSTFLLEREPEAELAAAQAHLAKLKALGSKVFIACECTRTVHPLEDTPLSARPVMDEAEWKRFLPRLTRFADMIAAEGLTLAYHHHMGTVVQTEAEIGRLMRGTGAAVHLLLDTGHATWGGADPAVLASRHRDRIAHVHAKDVRLPVAGRAMAEGWSFLRSVMEGVYTVPGDGTVDYVSVFRAIPDYDGWVVIEAEQDPLKAPPETYVRMGFDSLVGFLKEAGFGPRLSRPATSRAA</sequence>
<evidence type="ECO:0000259" key="1">
    <source>
        <dbReference type="Pfam" id="PF01261"/>
    </source>
</evidence>
<dbReference type="EMBL" id="CP015584">
    <property type="protein sequence ID" value="APT59964.1"/>
    <property type="molecule type" value="Genomic_DNA"/>
</dbReference>
<dbReference type="Gene3D" id="3.20.20.150">
    <property type="entry name" value="Divalent-metal-dependent TIM barrel enzymes"/>
    <property type="match status" value="1"/>
</dbReference>
<dbReference type="AlphaFoldDB" id="A0A1L7AMM1"/>
<dbReference type="InterPro" id="IPR013022">
    <property type="entry name" value="Xyl_isomerase-like_TIM-brl"/>
</dbReference>
<evidence type="ECO:0000313" key="3">
    <source>
        <dbReference type="Proteomes" id="UP000185494"/>
    </source>
</evidence>
<proteinExistence type="predicted"/>
<name>A0A1L7AMM1_9PROT</name>
<feature type="domain" description="Xylose isomerase-like TIM barrel" evidence="1">
    <location>
        <begin position="29"/>
        <end position="281"/>
    </location>
</feature>
<dbReference type="InterPro" id="IPR030823">
    <property type="entry name" value="IolE/MocC"/>
</dbReference>
<gene>
    <name evidence="2" type="ORF">RGI145_21985</name>
</gene>
<protein>
    <submittedName>
        <fullName evidence="2">Myo-inosose-2 dehydratase</fullName>
    </submittedName>
</protein>
<dbReference type="KEGG" id="rgi:RGI145_21985"/>
<dbReference type="Pfam" id="PF01261">
    <property type="entry name" value="AP_endonuc_2"/>
    <property type="match status" value="1"/>
</dbReference>
<dbReference type="PANTHER" id="PTHR12110">
    <property type="entry name" value="HYDROXYPYRUVATE ISOMERASE"/>
    <property type="match status" value="1"/>
</dbReference>